<name>A0A2L0F1P1_SORCE</name>
<evidence type="ECO:0000313" key="3">
    <source>
        <dbReference type="Proteomes" id="UP000238348"/>
    </source>
</evidence>
<dbReference type="EMBL" id="CP012673">
    <property type="protein sequence ID" value="AUX45498.1"/>
    <property type="molecule type" value="Genomic_DNA"/>
</dbReference>
<feature type="chain" id="PRO_5014862662" description="Secreted protein" evidence="1">
    <location>
        <begin position="25"/>
        <end position="356"/>
    </location>
</feature>
<proteinExistence type="predicted"/>
<protein>
    <recommendedName>
        <fullName evidence="4">Secreted protein</fullName>
    </recommendedName>
</protein>
<organism evidence="2 3">
    <name type="scientific">Sorangium cellulosum</name>
    <name type="common">Polyangium cellulosum</name>
    <dbReference type="NCBI Taxonomy" id="56"/>
    <lineage>
        <taxon>Bacteria</taxon>
        <taxon>Pseudomonadati</taxon>
        <taxon>Myxococcota</taxon>
        <taxon>Polyangia</taxon>
        <taxon>Polyangiales</taxon>
        <taxon>Polyangiaceae</taxon>
        <taxon>Sorangium</taxon>
    </lineage>
</organism>
<sequence>MDHTMKFRPFYLGLSLLVSAGAMTAIGCTSPVDSHSEQEVGMVNLPLVTSAGGDFRLQNAVFSIHSTSGVHAASLDSESDPYADTLSASLFQGPYTVRLEDGWALARIEADGTESPISAALVSQNPQSFEVGAAATTELSFTFTTGQGAITLGDGGVDIRFDVAANEDLGQCELFPYYYYGNGCPSEQTCLVADSTGRTFCASPGSLPVGSPCTSDQCVAGAQCLKVDPESPDQGTCVKFCRVSNATFGVNCLSLGLPDSDIGFEGPAPEGTCDLVTQTGCAAGEACQYAGGSFATCGAPGATPAGGACSGETCGAGYQCYDGACRQICDTQSPYSTPGCSYCYSVGTGNAGRCLY</sequence>
<dbReference type="AlphaFoldDB" id="A0A2L0F1P1"/>
<dbReference type="Proteomes" id="UP000238348">
    <property type="component" value="Chromosome"/>
</dbReference>
<feature type="signal peptide" evidence="1">
    <location>
        <begin position="1"/>
        <end position="24"/>
    </location>
</feature>
<accession>A0A2L0F1P1</accession>
<gene>
    <name evidence="2" type="ORF">SOCE26_069900</name>
</gene>
<dbReference type="PROSITE" id="PS51257">
    <property type="entry name" value="PROKAR_LIPOPROTEIN"/>
    <property type="match status" value="1"/>
</dbReference>
<evidence type="ECO:0008006" key="4">
    <source>
        <dbReference type="Google" id="ProtNLM"/>
    </source>
</evidence>
<evidence type="ECO:0000313" key="2">
    <source>
        <dbReference type="EMBL" id="AUX45498.1"/>
    </source>
</evidence>
<evidence type="ECO:0000256" key="1">
    <source>
        <dbReference type="SAM" id="SignalP"/>
    </source>
</evidence>
<keyword evidence="1" id="KW-0732">Signal</keyword>
<reference evidence="2 3" key="1">
    <citation type="submission" date="2015-09" db="EMBL/GenBank/DDBJ databases">
        <title>Sorangium comparison.</title>
        <authorList>
            <person name="Zaburannyi N."/>
            <person name="Bunk B."/>
            <person name="Overmann J."/>
            <person name="Mueller R."/>
        </authorList>
    </citation>
    <scope>NUCLEOTIDE SEQUENCE [LARGE SCALE GENOMIC DNA]</scope>
    <source>
        <strain evidence="2 3">So ce26</strain>
    </source>
</reference>